<evidence type="ECO:0000313" key="2">
    <source>
        <dbReference type="Proteomes" id="UP001164929"/>
    </source>
</evidence>
<evidence type="ECO:0000313" key="1">
    <source>
        <dbReference type="EMBL" id="KAJ6970969.1"/>
    </source>
</evidence>
<keyword evidence="2" id="KW-1185">Reference proteome</keyword>
<reference evidence="1" key="1">
    <citation type="journal article" date="2023" name="Mol. Ecol. Resour.">
        <title>Chromosome-level genome assembly of a triploid poplar Populus alba 'Berolinensis'.</title>
        <authorList>
            <person name="Chen S."/>
            <person name="Yu Y."/>
            <person name="Wang X."/>
            <person name="Wang S."/>
            <person name="Zhang T."/>
            <person name="Zhou Y."/>
            <person name="He R."/>
            <person name="Meng N."/>
            <person name="Wang Y."/>
            <person name="Liu W."/>
            <person name="Liu Z."/>
            <person name="Liu J."/>
            <person name="Guo Q."/>
            <person name="Huang H."/>
            <person name="Sederoff R.R."/>
            <person name="Wang G."/>
            <person name="Qu G."/>
            <person name="Chen S."/>
        </authorList>
    </citation>
    <scope>NUCLEOTIDE SEQUENCE</scope>
    <source>
        <strain evidence="1">SC-2020</strain>
    </source>
</reference>
<proteinExistence type="predicted"/>
<dbReference type="Proteomes" id="UP001164929">
    <property type="component" value="Chromosome 15"/>
</dbReference>
<gene>
    <name evidence="1" type="ORF">NC653_035286</name>
</gene>
<comment type="caution">
    <text evidence="1">The sequence shown here is derived from an EMBL/GenBank/DDBJ whole genome shotgun (WGS) entry which is preliminary data.</text>
</comment>
<dbReference type="AlphaFoldDB" id="A0AAD6LPL3"/>
<organism evidence="1 2">
    <name type="scientific">Populus alba x Populus x berolinensis</name>
    <dbReference type="NCBI Taxonomy" id="444605"/>
    <lineage>
        <taxon>Eukaryota</taxon>
        <taxon>Viridiplantae</taxon>
        <taxon>Streptophyta</taxon>
        <taxon>Embryophyta</taxon>
        <taxon>Tracheophyta</taxon>
        <taxon>Spermatophyta</taxon>
        <taxon>Magnoliopsida</taxon>
        <taxon>eudicotyledons</taxon>
        <taxon>Gunneridae</taxon>
        <taxon>Pentapetalae</taxon>
        <taxon>rosids</taxon>
        <taxon>fabids</taxon>
        <taxon>Malpighiales</taxon>
        <taxon>Salicaceae</taxon>
        <taxon>Saliceae</taxon>
        <taxon>Populus</taxon>
    </lineage>
</organism>
<accession>A0AAD6LPL3</accession>
<name>A0AAD6LPL3_9ROSI</name>
<protein>
    <submittedName>
        <fullName evidence="1">Uncharacterized protein</fullName>
    </submittedName>
</protein>
<dbReference type="EMBL" id="JAQIZT010000015">
    <property type="protein sequence ID" value="KAJ6970969.1"/>
    <property type="molecule type" value="Genomic_DNA"/>
</dbReference>
<sequence length="78" mass="9326">MLHMSIRLFNWTRQRIPSYTSQYRWSLTPHQIPLSMYQGLHILHNTSSVLIIHQSKGNCELQIQTFREFSTQTSYSQK</sequence>